<organism evidence="2">
    <name type="scientific">uncultured Craurococcus sp</name>
    <dbReference type="NCBI Taxonomy" id="1135998"/>
    <lineage>
        <taxon>Bacteria</taxon>
        <taxon>Pseudomonadati</taxon>
        <taxon>Pseudomonadota</taxon>
        <taxon>Alphaproteobacteria</taxon>
        <taxon>Acetobacterales</taxon>
        <taxon>Acetobacteraceae</taxon>
        <taxon>Craurococcus</taxon>
        <taxon>environmental samples</taxon>
    </lineage>
</organism>
<gene>
    <name evidence="2" type="ORF">AVDCRST_MAG27-576</name>
</gene>
<evidence type="ECO:0000256" key="1">
    <source>
        <dbReference type="SAM" id="MobiDB-lite"/>
    </source>
</evidence>
<name>A0A6J4HMB6_9PROT</name>
<proteinExistence type="predicted"/>
<feature type="region of interest" description="Disordered" evidence="1">
    <location>
        <begin position="32"/>
        <end position="66"/>
    </location>
</feature>
<sequence>MPEQDWIAAAGFERRGAGWFGHILTRDTVPHLPKVIPNPACRPPGGHRLRRDRGPRSNPESHPIRS</sequence>
<reference evidence="2" key="1">
    <citation type="submission" date="2020-02" db="EMBL/GenBank/DDBJ databases">
        <authorList>
            <person name="Meier V. D."/>
        </authorList>
    </citation>
    <scope>NUCLEOTIDE SEQUENCE</scope>
    <source>
        <strain evidence="2">AVDCRST_MAG27</strain>
    </source>
</reference>
<dbReference type="AlphaFoldDB" id="A0A6J4HMB6"/>
<accession>A0A6J4HMB6</accession>
<evidence type="ECO:0000313" key="2">
    <source>
        <dbReference type="EMBL" id="CAA9225294.1"/>
    </source>
</evidence>
<dbReference type="EMBL" id="CADCTD010000020">
    <property type="protein sequence ID" value="CAA9225294.1"/>
    <property type="molecule type" value="Genomic_DNA"/>
</dbReference>
<protein>
    <submittedName>
        <fullName evidence="2">Uncharacterized protein</fullName>
    </submittedName>
</protein>